<dbReference type="EC" id="3.5.2.-" evidence="3"/>
<comment type="function">
    <text evidence="3">Cyclic amide hydrolase of unknown substrate specificity. Catalyzes the hydrolytic ring-opening of a cyclic amide. Does not act on cyanuric acid nor barbituric acid.</text>
</comment>
<feature type="region of interest" description="RU C" evidence="3">
    <location>
        <begin position="251"/>
        <end position="360"/>
    </location>
</feature>
<feature type="region of interest" description="RU A" evidence="3">
    <location>
        <begin position="1"/>
        <end position="109"/>
    </location>
</feature>
<dbReference type="RefSeq" id="XP_024718078.1">
    <property type="nucleotide sequence ID" value="XM_024865976.1"/>
</dbReference>
<feature type="active site" evidence="3">
    <location>
        <position position="161"/>
    </location>
</feature>
<feature type="binding site" evidence="3">
    <location>
        <position position="316"/>
    </location>
    <ligand>
        <name>substrate</name>
    </ligand>
</feature>
<dbReference type="GO" id="GO:0016812">
    <property type="term" value="F:hydrolase activity, acting on carbon-nitrogen (but not peptide) bonds, in cyclic amides"/>
    <property type="evidence" value="ECO:0007669"/>
    <property type="project" value="UniProtKB-UniRule"/>
</dbReference>
<organism evidence="4 5">
    <name type="scientific">Amorphotheca resinae ATCC 22711</name>
    <dbReference type="NCBI Taxonomy" id="857342"/>
    <lineage>
        <taxon>Eukaryota</taxon>
        <taxon>Fungi</taxon>
        <taxon>Dikarya</taxon>
        <taxon>Ascomycota</taxon>
        <taxon>Pezizomycotina</taxon>
        <taxon>Leotiomycetes</taxon>
        <taxon>Helotiales</taxon>
        <taxon>Amorphothecaceae</taxon>
        <taxon>Amorphotheca</taxon>
    </lineage>
</organism>
<keyword evidence="2 3" id="KW-0378">Hydrolase</keyword>
<dbReference type="Pfam" id="PF09663">
    <property type="entry name" value="Amido_AtzD_TrzD"/>
    <property type="match status" value="1"/>
</dbReference>
<gene>
    <name evidence="4" type="ORF">M430DRAFT_30776</name>
</gene>
<dbReference type="NCBIfam" id="TIGR02714">
    <property type="entry name" value="amido_AtzD_TrzD"/>
    <property type="match status" value="1"/>
</dbReference>
<dbReference type="HAMAP" id="MF_01989">
    <property type="entry name" value="Cyc_amidohydrol"/>
    <property type="match status" value="1"/>
</dbReference>
<comment type="similarity">
    <text evidence="1 3">Belongs to the cyclic amide hydrolase (CyAH) family.</text>
</comment>
<dbReference type="OrthoDB" id="5210206at2759"/>
<dbReference type="Gene3D" id="3.30.1330.180">
    <property type="entry name" value="Cyanuric acid hydrolase/Barbiturase, RU B"/>
    <property type="match status" value="1"/>
</dbReference>
<evidence type="ECO:0000256" key="2">
    <source>
        <dbReference type="ARBA" id="ARBA00022801"/>
    </source>
</evidence>
<dbReference type="InParanoid" id="A0A2T3ATT4"/>
<evidence type="ECO:0000256" key="3">
    <source>
        <dbReference type="HAMAP-Rule" id="MF_01989"/>
    </source>
</evidence>
<proteinExistence type="inferred from homology"/>
<feature type="active site" description="Nucleophile" evidence="3">
    <location>
        <position position="229"/>
    </location>
</feature>
<evidence type="ECO:0000313" key="5">
    <source>
        <dbReference type="Proteomes" id="UP000241818"/>
    </source>
</evidence>
<comment type="caution">
    <text evidence="3">Lacks conserved residue(s) required for the propagation of feature annotation.</text>
</comment>
<name>A0A2T3ATT4_AMORE</name>
<protein>
    <recommendedName>
        <fullName evidence="3">Cyclic amide hydrolase</fullName>
        <shortName evidence="3">CyAH</shortName>
        <ecNumber evidence="3">3.5.2.-</ecNumber>
    </recommendedName>
    <alternativeName>
        <fullName evidence="3">Ring-opening amidohydrolase</fullName>
    </alternativeName>
</protein>
<comment type="domain">
    <text evidence="3">The monomer structure is formed from three repeating units (RUs) that share the same structure as one another. The monomer and the active site possess nearly threefold rotational symmetry, to the extent that the active site possesses three potential Ser-Lys catalytic dyads, but one of the 3 active site surfaces varies in composition suggesting it is involved in confering substrate specificity.</text>
</comment>
<dbReference type="InterPro" id="IPR043008">
    <property type="entry name" value="AtzD/Barbiturase_RUA"/>
</dbReference>
<reference evidence="4 5" key="1">
    <citation type="journal article" date="2018" name="New Phytol.">
        <title>Comparative genomics and transcriptomics depict ericoid mycorrhizal fungi as versatile saprotrophs and plant mutualists.</title>
        <authorList>
            <person name="Martino E."/>
            <person name="Morin E."/>
            <person name="Grelet G.A."/>
            <person name="Kuo A."/>
            <person name="Kohler A."/>
            <person name="Daghino S."/>
            <person name="Barry K.W."/>
            <person name="Cichocki N."/>
            <person name="Clum A."/>
            <person name="Dockter R.B."/>
            <person name="Hainaut M."/>
            <person name="Kuo R.C."/>
            <person name="LaButti K."/>
            <person name="Lindahl B.D."/>
            <person name="Lindquist E.A."/>
            <person name="Lipzen A."/>
            <person name="Khouja H.R."/>
            <person name="Magnuson J."/>
            <person name="Murat C."/>
            <person name="Ohm R.A."/>
            <person name="Singer S.W."/>
            <person name="Spatafora J.W."/>
            <person name="Wang M."/>
            <person name="Veneault-Fourrey C."/>
            <person name="Henrissat B."/>
            <person name="Grigoriev I.V."/>
            <person name="Martin F.M."/>
            <person name="Perotto S."/>
        </authorList>
    </citation>
    <scope>NUCLEOTIDE SEQUENCE [LARGE SCALE GENOMIC DNA]</scope>
    <source>
        <strain evidence="4 5">ATCC 22711</strain>
    </source>
</reference>
<feature type="binding site" evidence="3">
    <location>
        <begin position="229"/>
        <end position="230"/>
    </location>
    <ligand>
        <name>substrate</name>
    </ligand>
</feature>
<keyword evidence="5" id="KW-1185">Reference proteome</keyword>
<comment type="subunit">
    <text evidence="3">Homotetramer.</text>
</comment>
<dbReference type="GeneID" id="36574057"/>
<dbReference type="InterPro" id="IPR043007">
    <property type="entry name" value="AtzD/Barbiturase_RUC"/>
</dbReference>
<dbReference type="AlphaFoldDB" id="A0A2T3ATT4"/>
<feature type="binding site" evidence="3">
    <location>
        <position position="70"/>
    </location>
    <ligand>
        <name>substrate</name>
    </ligand>
</feature>
<evidence type="ECO:0000256" key="1">
    <source>
        <dbReference type="ARBA" id="ARBA00010947"/>
    </source>
</evidence>
<feature type="binding site" evidence="3">
    <location>
        <begin position="90"/>
        <end position="91"/>
    </location>
    <ligand>
        <name>substrate</name>
    </ligand>
</feature>
<dbReference type="InterPro" id="IPR043006">
    <property type="entry name" value="AtzD/Barbiturase_RUB"/>
</dbReference>
<feature type="site" description="Important for substrate specificity" evidence="3">
    <location>
        <position position="312"/>
    </location>
</feature>
<feature type="binding site" evidence="3">
    <location>
        <position position="193"/>
    </location>
    <ligand>
        <name>substrate</name>
    </ligand>
</feature>
<dbReference type="Gene3D" id="3.30.1330.170">
    <property type="entry name" value="Cyanuric acid hydrolase/Barbiturase, RU A"/>
    <property type="match status" value="1"/>
</dbReference>
<evidence type="ECO:0000313" key="4">
    <source>
        <dbReference type="EMBL" id="PSS10899.1"/>
    </source>
</evidence>
<dbReference type="EMBL" id="KZ679016">
    <property type="protein sequence ID" value="PSS10899.1"/>
    <property type="molecule type" value="Genomic_DNA"/>
</dbReference>
<accession>A0A2T3ATT4</accession>
<dbReference type="Proteomes" id="UP000241818">
    <property type="component" value="Unassembled WGS sequence"/>
</dbReference>
<sequence>MAPISILKFGVSSPADTLPLKELKAAGYDANDILGVVGKSEGKYPSPVAGIGFQDIDDRNGNGCVNDFSRTLSTHVWEPLIPSSAVTIFSGGTEGVLSPHVTFIVQEPKTTGLQAAVGRTRELEPHEIGTAVQAREVASSVQRMLEESGIRKELVHLVLIKCPLLTSAKLESIKAAAKTAITTDTYESMAKSRYACAVGIGLALEELEDSQVESALASETSWSSKASCSSGAELEDCHILILASDPVAGNLRAASTYMEDAIDAKSIMKILQQIEAEKGHVVQVFAKAEADPRGVIRGKRHTMNTDSDIHSTRHARAAVGGLIAGLVGDAQIGLCVGRPGINISREAQRAKALQVVGACA</sequence>
<dbReference type="InterPro" id="IPR014086">
    <property type="entry name" value="AtzD/Barbiturase"/>
</dbReference>
<dbReference type="Gene3D" id="3.30.1330.160">
    <property type="entry name" value="Cyanuric acid hydrolase/Barbituras, RU C"/>
    <property type="match status" value="1"/>
</dbReference>